<name>A0A5K7Z0P2_9BACT</name>
<keyword evidence="2" id="KW-1185">Reference proteome</keyword>
<protein>
    <submittedName>
        <fullName evidence="1">Uncharacterized protein</fullName>
    </submittedName>
</protein>
<proteinExistence type="predicted"/>
<dbReference type="KEGG" id="dalk:DSCA_43170"/>
<organism evidence="1 2">
    <name type="scientific">Desulfosarcina alkanivorans</name>
    <dbReference type="NCBI Taxonomy" id="571177"/>
    <lineage>
        <taxon>Bacteria</taxon>
        <taxon>Pseudomonadati</taxon>
        <taxon>Thermodesulfobacteriota</taxon>
        <taxon>Desulfobacteria</taxon>
        <taxon>Desulfobacterales</taxon>
        <taxon>Desulfosarcinaceae</taxon>
        <taxon>Desulfosarcina</taxon>
    </lineage>
</organism>
<evidence type="ECO:0000313" key="2">
    <source>
        <dbReference type="Proteomes" id="UP000427906"/>
    </source>
</evidence>
<dbReference type="Proteomes" id="UP000427906">
    <property type="component" value="Chromosome"/>
</dbReference>
<dbReference type="AlphaFoldDB" id="A0A5K7Z0P2"/>
<accession>A0A5K7Z0P2</accession>
<reference evidence="1 2" key="1">
    <citation type="submission" date="2019-11" db="EMBL/GenBank/DDBJ databases">
        <title>Comparative genomics of hydrocarbon-degrading Desulfosarcina strains.</title>
        <authorList>
            <person name="Watanabe M."/>
            <person name="Kojima H."/>
            <person name="Fukui M."/>
        </authorList>
    </citation>
    <scope>NUCLEOTIDE SEQUENCE [LARGE SCALE GENOMIC DNA]</scope>
    <source>
        <strain evidence="1 2">PL12</strain>
    </source>
</reference>
<gene>
    <name evidence="1" type="ORF">DSCA_43170</name>
</gene>
<evidence type="ECO:0000313" key="1">
    <source>
        <dbReference type="EMBL" id="BBO70387.1"/>
    </source>
</evidence>
<dbReference type="EMBL" id="AP021874">
    <property type="protein sequence ID" value="BBO70387.1"/>
    <property type="molecule type" value="Genomic_DNA"/>
</dbReference>
<sequence length="44" mass="4864">MTVVLQRVVAASYRYRVRRVAGNSGIGNVKVDLLETREVSSVTL</sequence>